<gene>
    <name evidence="2" type="ORF">S01H1_74326</name>
</gene>
<feature type="non-terminal residue" evidence="2">
    <location>
        <position position="1"/>
    </location>
</feature>
<evidence type="ECO:0000259" key="1">
    <source>
        <dbReference type="Pfam" id="PF13393"/>
    </source>
</evidence>
<dbReference type="InterPro" id="IPR041715">
    <property type="entry name" value="HisRS-like_core"/>
</dbReference>
<dbReference type="InterPro" id="IPR045864">
    <property type="entry name" value="aa-tRNA-synth_II/BPL/LPL"/>
</dbReference>
<reference evidence="2" key="1">
    <citation type="journal article" date="2014" name="Front. Microbiol.">
        <title>High frequency of phylogenetically diverse reductive dehalogenase-homologous genes in deep subseafloor sedimentary metagenomes.</title>
        <authorList>
            <person name="Kawai M."/>
            <person name="Futagami T."/>
            <person name="Toyoda A."/>
            <person name="Takaki Y."/>
            <person name="Nishi S."/>
            <person name="Hori S."/>
            <person name="Arai W."/>
            <person name="Tsubouchi T."/>
            <person name="Morono Y."/>
            <person name="Uchiyama I."/>
            <person name="Ito T."/>
            <person name="Fujiyama A."/>
            <person name="Inagaki F."/>
            <person name="Takami H."/>
        </authorList>
    </citation>
    <scope>NUCLEOTIDE SEQUENCE</scope>
    <source>
        <strain evidence="2">Expedition CK06-06</strain>
    </source>
</reference>
<dbReference type="SUPFAM" id="SSF55681">
    <property type="entry name" value="Class II aaRS and biotin synthetases"/>
    <property type="match status" value="1"/>
</dbReference>
<name>X0YGU4_9ZZZZ</name>
<proteinExistence type="predicted"/>
<dbReference type="GO" id="GO:0006427">
    <property type="term" value="P:histidyl-tRNA aminoacylation"/>
    <property type="evidence" value="ECO:0007669"/>
    <property type="project" value="TreeGrafter"/>
</dbReference>
<protein>
    <recommendedName>
        <fullName evidence="1">Class II Histidinyl-tRNA synthetase (HisRS)-like catalytic core domain-containing protein</fullName>
    </recommendedName>
</protein>
<dbReference type="GO" id="GO:0005737">
    <property type="term" value="C:cytoplasm"/>
    <property type="evidence" value="ECO:0007669"/>
    <property type="project" value="InterPro"/>
</dbReference>
<dbReference type="PANTHER" id="PTHR43707:SF1">
    <property type="entry name" value="HISTIDINE--TRNA LIGASE, MITOCHONDRIAL-RELATED"/>
    <property type="match status" value="1"/>
</dbReference>
<dbReference type="Pfam" id="PF13393">
    <property type="entry name" value="tRNA-synt_His"/>
    <property type="match status" value="1"/>
</dbReference>
<organism evidence="2">
    <name type="scientific">marine sediment metagenome</name>
    <dbReference type="NCBI Taxonomy" id="412755"/>
    <lineage>
        <taxon>unclassified sequences</taxon>
        <taxon>metagenomes</taxon>
        <taxon>ecological metagenomes</taxon>
    </lineage>
</organism>
<feature type="domain" description="Class II Histidinyl-tRNA synthetase (HisRS)-like catalytic core" evidence="1">
    <location>
        <begin position="6"/>
        <end position="62"/>
    </location>
</feature>
<comment type="caution">
    <text evidence="2">The sequence shown here is derived from an EMBL/GenBank/DDBJ whole genome shotgun (WGS) entry which is preliminary data.</text>
</comment>
<dbReference type="InterPro" id="IPR004516">
    <property type="entry name" value="HisRS/HisZ"/>
</dbReference>
<evidence type="ECO:0000313" key="2">
    <source>
        <dbReference type="EMBL" id="GAG36021.1"/>
    </source>
</evidence>
<dbReference type="Gene3D" id="3.30.930.10">
    <property type="entry name" value="Bira Bifunctional Protein, Domain 2"/>
    <property type="match status" value="1"/>
</dbReference>
<dbReference type="PANTHER" id="PTHR43707">
    <property type="entry name" value="HISTIDYL-TRNA SYNTHETASE"/>
    <property type="match status" value="1"/>
</dbReference>
<dbReference type="AlphaFoldDB" id="X0YGU4"/>
<dbReference type="EMBL" id="BARS01049725">
    <property type="protein sequence ID" value="GAG36021.1"/>
    <property type="molecule type" value="Genomic_DNA"/>
</dbReference>
<dbReference type="GO" id="GO:0004821">
    <property type="term" value="F:histidine-tRNA ligase activity"/>
    <property type="evidence" value="ECO:0007669"/>
    <property type="project" value="TreeGrafter"/>
</dbReference>
<sequence>LGCGYEIDITAIRGFEYYTGACFQLLAGGEKIAGGGRYDNLVPLMSGGNIPACGFALYVDSVMKSLPLEEKDKSDILVKGEGLSPEIVEICFTLAGSLRDAGHPTELDFTGREESNYRWVVLVSGGEPTPFVLIDRQTKRQRDVTSMAEILRVVGKG</sequence>
<accession>X0YGU4</accession>